<proteinExistence type="predicted"/>
<dbReference type="Proteomes" id="UP000439903">
    <property type="component" value="Unassembled WGS sequence"/>
</dbReference>
<accession>A0A8H4ETQ6</accession>
<sequence>MERDPDFVAAKASLEKEKRFKMKEMDETYKEFSDVMINEFLNIAETMAQFLHKYLKFPTKELALKALKNLFIKHSFYELLINDFTLIIIIRLDWHYSIKNR</sequence>
<evidence type="ECO:0000313" key="2">
    <source>
        <dbReference type="Proteomes" id="UP000439903"/>
    </source>
</evidence>
<comment type="caution">
    <text evidence="1">The sequence shown here is derived from an EMBL/GenBank/DDBJ whole genome shotgun (WGS) entry which is preliminary data.</text>
</comment>
<reference evidence="1 2" key="1">
    <citation type="journal article" date="2019" name="Environ. Microbiol.">
        <title>At the nexus of three kingdoms: the genome of the mycorrhizal fungus Gigaspora margarita provides insights into plant, endobacterial and fungal interactions.</title>
        <authorList>
            <person name="Venice F."/>
            <person name="Ghignone S."/>
            <person name="Salvioli di Fossalunga A."/>
            <person name="Amselem J."/>
            <person name="Novero M."/>
            <person name="Xianan X."/>
            <person name="Sedzielewska Toro K."/>
            <person name="Morin E."/>
            <person name="Lipzen A."/>
            <person name="Grigoriev I.V."/>
            <person name="Henrissat B."/>
            <person name="Martin F.M."/>
            <person name="Bonfante P."/>
        </authorList>
    </citation>
    <scope>NUCLEOTIDE SEQUENCE [LARGE SCALE GENOMIC DNA]</scope>
    <source>
        <strain evidence="1 2">BEG34</strain>
    </source>
</reference>
<evidence type="ECO:0000313" key="1">
    <source>
        <dbReference type="EMBL" id="KAF0552641.1"/>
    </source>
</evidence>
<dbReference type="EMBL" id="WTPW01000063">
    <property type="protein sequence ID" value="KAF0552641.1"/>
    <property type="molecule type" value="Genomic_DNA"/>
</dbReference>
<keyword evidence="2" id="KW-1185">Reference proteome</keyword>
<protein>
    <submittedName>
        <fullName evidence="1">Uncharacterized protein</fullName>
    </submittedName>
</protein>
<name>A0A8H4ETQ6_GIGMA</name>
<gene>
    <name evidence="1" type="ORF">F8M41_021331</name>
</gene>
<dbReference type="AlphaFoldDB" id="A0A8H4ETQ6"/>
<organism evidence="1 2">
    <name type="scientific">Gigaspora margarita</name>
    <dbReference type="NCBI Taxonomy" id="4874"/>
    <lineage>
        <taxon>Eukaryota</taxon>
        <taxon>Fungi</taxon>
        <taxon>Fungi incertae sedis</taxon>
        <taxon>Mucoromycota</taxon>
        <taxon>Glomeromycotina</taxon>
        <taxon>Glomeromycetes</taxon>
        <taxon>Diversisporales</taxon>
        <taxon>Gigasporaceae</taxon>
        <taxon>Gigaspora</taxon>
    </lineage>
</organism>